<dbReference type="InterPro" id="IPR020449">
    <property type="entry name" value="Tscrpt_reg_AraC-type_HTH"/>
</dbReference>
<reference evidence="6" key="1">
    <citation type="journal article" date="2019" name="Int. J. Syst. Evol. Microbiol.">
        <title>The Global Catalogue of Microorganisms (GCM) 10K type strain sequencing project: providing services to taxonomists for standard genome sequencing and annotation.</title>
        <authorList>
            <consortium name="The Broad Institute Genomics Platform"/>
            <consortium name="The Broad Institute Genome Sequencing Center for Infectious Disease"/>
            <person name="Wu L."/>
            <person name="Ma J."/>
        </authorList>
    </citation>
    <scope>NUCLEOTIDE SEQUENCE [LARGE SCALE GENOMIC DNA]</scope>
    <source>
        <strain evidence="6">KCTC 32514</strain>
    </source>
</reference>
<dbReference type="SUPFAM" id="SSF46689">
    <property type="entry name" value="Homeodomain-like"/>
    <property type="match status" value="1"/>
</dbReference>
<evidence type="ECO:0000259" key="4">
    <source>
        <dbReference type="PROSITE" id="PS01124"/>
    </source>
</evidence>
<dbReference type="RefSeq" id="WP_194507855.1">
    <property type="nucleotide sequence ID" value="NZ_JADILU010000003.1"/>
</dbReference>
<keyword evidence="3" id="KW-0804">Transcription</keyword>
<dbReference type="PRINTS" id="PR00032">
    <property type="entry name" value="HTHARAC"/>
</dbReference>
<sequence>MITVQPEINELNSFFENLQIELGGNLISNGKENILEIDRELGKGTIRSIDLGDQISFLEFDLNLNEDVKITLNAQVGNYVNFAYCSKGKFSHSFANSNNKNTIDNFQTGIVSNIQSKTNTLYLYKDMHIQSSIIYVNTENANDYSSNINASLKDLFISNKQEDFIHLGSFNLKIAEYIKQLRAIKQEGIVRSLLIKGLVNVILALEIEQHKEDIANAEYSSCSLTRTELKSINELIDYVDNYPDLDHKLDILTKKIGLSAAKIQEGFKMTKGLTVCEYIRYVRLSKAEELMSTTDLNISEIVYSLGFTSRSYFSKIFKERFSCAPSHYKKKVRLAVSA</sequence>
<gene>
    <name evidence="5" type="ORF">ACFS29_02335</name>
</gene>
<dbReference type="EMBL" id="JBHUOS010000001">
    <property type="protein sequence ID" value="MFD2914460.1"/>
    <property type="molecule type" value="Genomic_DNA"/>
</dbReference>
<dbReference type="SMART" id="SM00342">
    <property type="entry name" value="HTH_ARAC"/>
    <property type="match status" value="1"/>
</dbReference>
<feature type="domain" description="HTH araC/xylS-type" evidence="4">
    <location>
        <begin position="233"/>
        <end position="331"/>
    </location>
</feature>
<keyword evidence="2" id="KW-0238">DNA-binding</keyword>
<evidence type="ECO:0000256" key="3">
    <source>
        <dbReference type="ARBA" id="ARBA00023163"/>
    </source>
</evidence>
<dbReference type="Gene3D" id="1.10.10.60">
    <property type="entry name" value="Homeodomain-like"/>
    <property type="match status" value="1"/>
</dbReference>
<dbReference type="InterPro" id="IPR009057">
    <property type="entry name" value="Homeodomain-like_sf"/>
</dbReference>
<accession>A0ABW5ZN96</accession>
<dbReference type="InterPro" id="IPR053142">
    <property type="entry name" value="PchR_regulatory_protein"/>
</dbReference>
<proteinExistence type="predicted"/>
<protein>
    <submittedName>
        <fullName evidence="5">Helix-turn-helix domain-containing protein</fullName>
    </submittedName>
</protein>
<evidence type="ECO:0000256" key="1">
    <source>
        <dbReference type="ARBA" id="ARBA00023015"/>
    </source>
</evidence>
<evidence type="ECO:0000313" key="6">
    <source>
        <dbReference type="Proteomes" id="UP001597548"/>
    </source>
</evidence>
<keyword evidence="1" id="KW-0805">Transcription regulation</keyword>
<evidence type="ECO:0000313" key="5">
    <source>
        <dbReference type="EMBL" id="MFD2914460.1"/>
    </source>
</evidence>
<dbReference type="PROSITE" id="PS01124">
    <property type="entry name" value="HTH_ARAC_FAMILY_2"/>
    <property type="match status" value="1"/>
</dbReference>
<dbReference type="PANTHER" id="PTHR47893:SF1">
    <property type="entry name" value="REGULATORY PROTEIN PCHR"/>
    <property type="match status" value="1"/>
</dbReference>
<dbReference type="InterPro" id="IPR018060">
    <property type="entry name" value="HTH_AraC"/>
</dbReference>
<dbReference type="PANTHER" id="PTHR47893">
    <property type="entry name" value="REGULATORY PROTEIN PCHR"/>
    <property type="match status" value="1"/>
</dbReference>
<comment type="caution">
    <text evidence="5">The sequence shown here is derived from an EMBL/GenBank/DDBJ whole genome shotgun (WGS) entry which is preliminary data.</text>
</comment>
<organism evidence="5 6">
    <name type="scientific">Psychroserpens luteus</name>
    <dbReference type="NCBI Taxonomy" id="1434066"/>
    <lineage>
        <taxon>Bacteria</taxon>
        <taxon>Pseudomonadati</taxon>
        <taxon>Bacteroidota</taxon>
        <taxon>Flavobacteriia</taxon>
        <taxon>Flavobacteriales</taxon>
        <taxon>Flavobacteriaceae</taxon>
        <taxon>Psychroserpens</taxon>
    </lineage>
</organism>
<keyword evidence="6" id="KW-1185">Reference proteome</keyword>
<evidence type="ECO:0000256" key="2">
    <source>
        <dbReference type="ARBA" id="ARBA00023125"/>
    </source>
</evidence>
<name>A0ABW5ZN96_9FLAO</name>
<dbReference type="Proteomes" id="UP001597548">
    <property type="component" value="Unassembled WGS sequence"/>
</dbReference>
<dbReference type="Pfam" id="PF12833">
    <property type="entry name" value="HTH_18"/>
    <property type="match status" value="1"/>
</dbReference>